<reference evidence="5 6" key="1">
    <citation type="submission" date="2014-01" db="EMBL/GenBank/DDBJ databases">
        <title>Genome sequence determination for a cystic fibrosis isolate, Inquilinus limosus.</title>
        <authorList>
            <person name="Pino M."/>
            <person name="Di Conza J."/>
            <person name="Gutkind G."/>
        </authorList>
    </citation>
    <scope>NUCLEOTIDE SEQUENCE [LARGE SCALE GENOMIC DNA]</scope>
    <source>
        <strain evidence="5 6">MP06</strain>
    </source>
</reference>
<evidence type="ECO:0000256" key="1">
    <source>
        <dbReference type="ARBA" id="ARBA00005495"/>
    </source>
</evidence>
<dbReference type="Gene3D" id="2.170.150.70">
    <property type="match status" value="1"/>
</dbReference>
<keyword evidence="2" id="KW-0479">Metal-binding</keyword>
<dbReference type="PANTHER" id="PTHR28620">
    <property type="entry name" value="CENTROMERE PROTEIN V"/>
    <property type="match status" value="1"/>
</dbReference>
<dbReference type="Pfam" id="PF04828">
    <property type="entry name" value="GFA"/>
    <property type="match status" value="1"/>
</dbReference>
<dbReference type="InterPro" id="IPR052355">
    <property type="entry name" value="CENP-V-like"/>
</dbReference>
<evidence type="ECO:0000256" key="2">
    <source>
        <dbReference type="ARBA" id="ARBA00022723"/>
    </source>
</evidence>
<gene>
    <name evidence="5" type="ORF">P409_32255</name>
</gene>
<dbReference type="Proteomes" id="UP000029995">
    <property type="component" value="Unassembled WGS sequence"/>
</dbReference>
<dbReference type="InterPro" id="IPR011057">
    <property type="entry name" value="Mss4-like_sf"/>
</dbReference>
<evidence type="ECO:0000313" key="5">
    <source>
        <dbReference type="EMBL" id="KGM30570.1"/>
    </source>
</evidence>
<organism evidence="5 6">
    <name type="scientific">Inquilinus limosus MP06</name>
    <dbReference type="NCBI Taxonomy" id="1398085"/>
    <lineage>
        <taxon>Bacteria</taxon>
        <taxon>Pseudomonadati</taxon>
        <taxon>Pseudomonadota</taxon>
        <taxon>Alphaproteobacteria</taxon>
        <taxon>Rhodospirillales</taxon>
        <taxon>Rhodospirillaceae</taxon>
        <taxon>Inquilinus</taxon>
    </lineage>
</organism>
<dbReference type="RefSeq" id="WP_034848240.1">
    <property type="nucleotide sequence ID" value="NZ_JANX01000780.1"/>
</dbReference>
<dbReference type="GO" id="GO:0046872">
    <property type="term" value="F:metal ion binding"/>
    <property type="evidence" value="ECO:0007669"/>
    <property type="project" value="UniProtKB-KW"/>
</dbReference>
<sequence length="122" mass="13484">MTVKGSCHCGATRFEVPAAPETVTRCTCSFCSKRGALWGYYPAADFKLLTARDRVSTYQLGSYTIHHHHCAICGCGTYTETPDFSTGRPDFSNPKVSINARLLDDFDLDAVPVQMIDGKNLW</sequence>
<comment type="similarity">
    <text evidence="1">Belongs to the Gfa family.</text>
</comment>
<dbReference type="OrthoDB" id="9805575at2"/>
<dbReference type="AlphaFoldDB" id="A0A0A0CXQ4"/>
<dbReference type="PANTHER" id="PTHR28620:SF1">
    <property type="entry name" value="CENP-V_GFA DOMAIN-CONTAINING PROTEIN"/>
    <property type="match status" value="1"/>
</dbReference>
<proteinExistence type="inferred from homology"/>
<evidence type="ECO:0000259" key="4">
    <source>
        <dbReference type="PROSITE" id="PS51891"/>
    </source>
</evidence>
<keyword evidence="3" id="KW-0862">Zinc</keyword>
<evidence type="ECO:0000256" key="3">
    <source>
        <dbReference type="ARBA" id="ARBA00022833"/>
    </source>
</evidence>
<accession>A0A0A0CXQ4</accession>
<name>A0A0A0CXQ4_9PROT</name>
<dbReference type="SUPFAM" id="SSF51316">
    <property type="entry name" value="Mss4-like"/>
    <property type="match status" value="1"/>
</dbReference>
<dbReference type="InterPro" id="IPR006913">
    <property type="entry name" value="CENP-V/GFA"/>
</dbReference>
<evidence type="ECO:0000313" key="6">
    <source>
        <dbReference type="Proteomes" id="UP000029995"/>
    </source>
</evidence>
<feature type="domain" description="CENP-V/GFA" evidence="4">
    <location>
        <begin position="3"/>
        <end position="117"/>
    </location>
</feature>
<dbReference type="PROSITE" id="PS51891">
    <property type="entry name" value="CENP_V_GFA"/>
    <property type="match status" value="1"/>
</dbReference>
<dbReference type="EMBL" id="JANX01000780">
    <property type="protein sequence ID" value="KGM30570.1"/>
    <property type="molecule type" value="Genomic_DNA"/>
</dbReference>
<protein>
    <submittedName>
        <fullName evidence="5">Aldehyde-activating protein</fullName>
    </submittedName>
</protein>
<dbReference type="GO" id="GO:0016846">
    <property type="term" value="F:carbon-sulfur lyase activity"/>
    <property type="evidence" value="ECO:0007669"/>
    <property type="project" value="InterPro"/>
</dbReference>
<comment type="caution">
    <text evidence="5">The sequence shown here is derived from an EMBL/GenBank/DDBJ whole genome shotgun (WGS) entry which is preliminary data.</text>
</comment>